<gene>
    <name evidence="3" type="ORF">BECKLPF1236A_GA0070988_100324</name>
    <name evidence="4" type="ORF">BECKLPF1236C_GA0070990_100303</name>
</gene>
<feature type="compositionally biased region" description="Basic and acidic residues" evidence="1">
    <location>
        <begin position="132"/>
        <end position="142"/>
    </location>
</feature>
<dbReference type="Pfam" id="PF08388">
    <property type="entry name" value="GIIM"/>
    <property type="match status" value="1"/>
</dbReference>
<accession>A0A450VZI6</accession>
<evidence type="ECO:0000256" key="1">
    <source>
        <dbReference type="SAM" id="MobiDB-lite"/>
    </source>
</evidence>
<dbReference type="EMBL" id="CAADFM010000032">
    <property type="protein sequence ID" value="VFK10096.1"/>
    <property type="molecule type" value="Genomic_DNA"/>
</dbReference>
<organism evidence="3">
    <name type="scientific">Candidatus Kentrum sp. LPFa</name>
    <dbReference type="NCBI Taxonomy" id="2126335"/>
    <lineage>
        <taxon>Bacteria</taxon>
        <taxon>Pseudomonadati</taxon>
        <taxon>Pseudomonadota</taxon>
        <taxon>Gammaproteobacteria</taxon>
        <taxon>Candidatus Kentrum</taxon>
    </lineage>
</organism>
<evidence type="ECO:0000259" key="2">
    <source>
        <dbReference type="Pfam" id="PF08388"/>
    </source>
</evidence>
<feature type="domain" description="Group II intron maturase-specific" evidence="2">
    <location>
        <begin position="7"/>
        <end position="76"/>
    </location>
</feature>
<evidence type="ECO:0000313" key="4">
    <source>
        <dbReference type="EMBL" id="VFK26085.1"/>
    </source>
</evidence>
<evidence type="ECO:0000313" key="3">
    <source>
        <dbReference type="EMBL" id="VFK10096.1"/>
    </source>
</evidence>
<dbReference type="InterPro" id="IPR013597">
    <property type="entry name" value="Mat_intron_G2"/>
</dbReference>
<proteinExistence type="predicted"/>
<name>A0A450VZI6_9GAMM</name>
<sequence>MLALRAKTIQGWKLHLRSDKSLDDLARMFSVVIRSWINYYSAYYKSALYSILRQIDRKLGLWATRKFRRRRHHRRQAISGQMASYRSVCAENRTCLRIGICCMGGLDRESRTSGGVHVRFRERLGGSSPGRLDNESGIRLDPQDIANKGSPRESGMDAVAFRRGFRMAQYLISRIFGDDGVSPFQGLLRVHGLQRAS</sequence>
<feature type="region of interest" description="Disordered" evidence="1">
    <location>
        <begin position="127"/>
        <end position="153"/>
    </location>
</feature>
<dbReference type="EMBL" id="CAADFP010000030">
    <property type="protein sequence ID" value="VFK26085.1"/>
    <property type="molecule type" value="Genomic_DNA"/>
</dbReference>
<reference evidence="3" key="1">
    <citation type="submission" date="2019-02" db="EMBL/GenBank/DDBJ databases">
        <authorList>
            <person name="Gruber-Vodicka R. H."/>
            <person name="Seah K. B. B."/>
        </authorList>
    </citation>
    <scope>NUCLEOTIDE SEQUENCE</scope>
    <source>
        <strain evidence="3">BECK_S312</strain>
        <strain evidence="4">BECK_S426</strain>
    </source>
</reference>
<protein>
    <submittedName>
        <fullName evidence="3">Group II intron, maturase-specific domain</fullName>
    </submittedName>
</protein>
<dbReference type="AlphaFoldDB" id="A0A450VZI6"/>